<feature type="transmembrane region" description="Helical" evidence="1">
    <location>
        <begin position="171"/>
        <end position="204"/>
    </location>
</feature>
<protein>
    <submittedName>
        <fullName evidence="2">ABC transporter permease</fullName>
    </submittedName>
</protein>
<keyword evidence="1" id="KW-0812">Transmembrane</keyword>
<evidence type="ECO:0000313" key="2">
    <source>
        <dbReference type="EMBL" id="MDN4608594.1"/>
    </source>
</evidence>
<feature type="transmembrane region" description="Helical" evidence="1">
    <location>
        <begin position="59"/>
        <end position="83"/>
    </location>
</feature>
<keyword evidence="1" id="KW-1133">Transmembrane helix</keyword>
<dbReference type="InterPro" id="IPR010288">
    <property type="entry name" value="EcsB_ABC"/>
</dbReference>
<feature type="transmembrane region" description="Helical" evidence="1">
    <location>
        <begin position="136"/>
        <end position="151"/>
    </location>
</feature>
<accession>A0ABT8JWR6</accession>
<dbReference type="Proteomes" id="UP001175097">
    <property type="component" value="Unassembled WGS sequence"/>
</dbReference>
<keyword evidence="1" id="KW-0472">Membrane</keyword>
<keyword evidence="3" id="KW-1185">Reference proteome</keyword>
<evidence type="ECO:0000313" key="3">
    <source>
        <dbReference type="Proteomes" id="UP001175097"/>
    </source>
</evidence>
<sequence length="403" mass="46246">MNNLREIWAKRFVHYMTELQKYMKFVFTGHLAIVLLFTIGAGGYAYSEWLKEVPQNFPSAIIASVLIGLALVFGAPVTLLKPADIVFFLPLEKKLEDYLNRSLRYSLFSQLPISLLLFVVMMPLLSATNVAGKQQYLLTFIIILLVKWMYVHTEYHYRRANDGGGVFKDQLIRFILAALILYSMLAGYPLFIPVIGLVMAFYYLHYKKKSAINPFPYEHFITLEQNRMMRFYRFANYFTDVPHLKGSVSRRAWLGFLVRQAKFGQTSPQRYLLKRTLIRTDDTFWLWVRLTALSMIGVVLIPFPIVVYLFVGALAFASSIQLVHALQAGNDFRMDMLFPEPINTRTPAIRKTVSSVQLLQALFVLITALITIGISVTPLLMAIVVLLVSEVTIRSSNVKNRDW</sequence>
<feature type="transmembrane region" description="Helical" evidence="1">
    <location>
        <begin position="307"/>
        <end position="326"/>
    </location>
</feature>
<name>A0ABT8JWR6_9BACL</name>
<feature type="transmembrane region" description="Helical" evidence="1">
    <location>
        <begin position="284"/>
        <end position="301"/>
    </location>
</feature>
<dbReference type="Pfam" id="PF05975">
    <property type="entry name" value="EcsB"/>
    <property type="match status" value="1"/>
</dbReference>
<comment type="caution">
    <text evidence="2">The sequence shown here is derived from an EMBL/GenBank/DDBJ whole genome shotgun (WGS) entry which is preliminary data.</text>
</comment>
<organism evidence="2 3">
    <name type="scientific">Sporosarcina highlanderae</name>
    <dbReference type="NCBI Taxonomy" id="3035916"/>
    <lineage>
        <taxon>Bacteria</taxon>
        <taxon>Bacillati</taxon>
        <taxon>Bacillota</taxon>
        <taxon>Bacilli</taxon>
        <taxon>Bacillales</taxon>
        <taxon>Caryophanaceae</taxon>
        <taxon>Sporosarcina</taxon>
    </lineage>
</organism>
<proteinExistence type="predicted"/>
<reference evidence="2" key="1">
    <citation type="submission" date="2023-03" db="EMBL/GenBank/DDBJ databases">
        <title>MT1 and MT2 Draft Genomes of Novel Species.</title>
        <authorList>
            <person name="Venkateswaran K."/>
        </authorList>
    </citation>
    <scope>NUCLEOTIDE SEQUENCE</scope>
    <source>
        <strain evidence="2">F6_3S_P_2</strain>
    </source>
</reference>
<dbReference type="EMBL" id="JAROCC010000012">
    <property type="protein sequence ID" value="MDN4608594.1"/>
    <property type="molecule type" value="Genomic_DNA"/>
</dbReference>
<feature type="transmembrane region" description="Helical" evidence="1">
    <location>
        <begin position="361"/>
        <end position="388"/>
    </location>
</feature>
<gene>
    <name evidence="2" type="ORF">P5G49_14115</name>
</gene>
<feature type="transmembrane region" description="Helical" evidence="1">
    <location>
        <begin position="25"/>
        <end position="47"/>
    </location>
</feature>
<feature type="transmembrane region" description="Helical" evidence="1">
    <location>
        <begin position="103"/>
        <end position="124"/>
    </location>
</feature>
<evidence type="ECO:0000256" key="1">
    <source>
        <dbReference type="SAM" id="Phobius"/>
    </source>
</evidence>
<dbReference type="PIRSF" id="PIRSF037259">
    <property type="entry name" value="EcsB_ABC"/>
    <property type="match status" value="1"/>
</dbReference>
<dbReference type="RefSeq" id="WP_301244760.1">
    <property type="nucleotide sequence ID" value="NZ_JAROCC010000012.1"/>
</dbReference>